<keyword evidence="2" id="KW-1185">Reference proteome</keyword>
<organism evidence="1 2">
    <name type="scientific">Trinickia dabaoshanensis</name>
    <dbReference type="NCBI Taxonomy" id="564714"/>
    <lineage>
        <taxon>Bacteria</taxon>
        <taxon>Pseudomonadati</taxon>
        <taxon>Pseudomonadota</taxon>
        <taxon>Betaproteobacteria</taxon>
        <taxon>Burkholderiales</taxon>
        <taxon>Burkholderiaceae</taxon>
        <taxon>Trinickia</taxon>
    </lineage>
</organism>
<dbReference type="AlphaFoldDB" id="A0A2N7VW24"/>
<proteinExistence type="predicted"/>
<reference evidence="1 2" key="1">
    <citation type="submission" date="2018-01" db="EMBL/GenBank/DDBJ databases">
        <title>Whole genome analyses suggest that Burkholderia sensu lato contains two further novel genera in the rhizoxinica-symbiotica group Mycetohabitans gen. nov., and Trinickia gen. nov.: implications for the evolution of diazotrophy and nodulation in the Burkholderiaceae.</title>
        <authorList>
            <person name="Estrada-de los Santos P."/>
            <person name="Palmer M."/>
            <person name="Chavez-Ramirez B."/>
            <person name="Beukes C."/>
            <person name="Steenkamp E.T."/>
            <person name="Hirsch A.M."/>
            <person name="Manyaka P."/>
            <person name="Maluk M."/>
            <person name="Lafos M."/>
            <person name="Crook M."/>
            <person name="Gross E."/>
            <person name="Simon M.F."/>
            <person name="Bueno dos Reis Junior F."/>
            <person name="Poole P.S."/>
            <person name="Venter S.N."/>
            <person name="James E.K."/>
        </authorList>
    </citation>
    <scope>NUCLEOTIDE SEQUENCE [LARGE SCALE GENOMIC DNA]</scope>
    <source>
        <strain evidence="1 2">GIMN1.004</strain>
    </source>
</reference>
<comment type="caution">
    <text evidence="1">The sequence shown here is derived from an EMBL/GenBank/DDBJ whole genome shotgun (WGS) entry which is preliminary data.</text>
</comment>
<dbReference type="InterPro" id="IPR029465">
    <property type="entry name" value="ATPgrasp_TupA"/>
</dbReference>
<evidence type="ECO:0000313" key="1">
    <source>
        <dbReference type="EMBL" id="PMS21333.1"/>
    </source>
</evidence>
<dbReference type="EMBL" id="PNYA01000006">
    <property type="protein sequence ID" value="PMS21333.1"/>
    <property type="molecule type" value="Genomic_DNA"/>
</dbReference>
<evidence type="ECO:0008006" key="3">
    <source>
        <dbReference type="Google" id="ProtNLM"/>
    </source>
</evidence>
<accession>A0A2N7VW24</accession>
<sequence length="321" mass="37594">MNKRDDAARQAAAWINKGMRGVWRVLKRWVPDEMFLRLSHRRHVGRYPNLAEPKTFNEFILHRCLHPDPLWSVLADKLAVREFVKQRIGEEHLIPLIAVPEVFTEEVFDSLPNAFVMKTNHGCAFVKIVEDKRRTSFKELDRLARRWLAQDYYRSARERHYRAIKPRLYFEQLLVDRAGNIPADLKMNMFGRDHSGPLIYSGIVSDRFGTPHGDVFDVHWNHLDLAVGHYARSKTPPPKPPHWDEIVRLATRLVDGLGYVRLDLYVPDGEIYFGELTFTPGAGVFPFHPDRYDYEWGQLFKNMIEEDRPTDDEAFKQSARV</sequence>
<protein>
    <recommendedName>
        <fullName evidence="3">Glycosyl transferase</fullName>
    </recommendedName>
</protein>
<dbReference type="Pfam" id="PF14305">
    <property type="entry name" value="ATPgrasp_TupA"/>
    <property type="match status" value="1"/>
</dbReference>
<dbReference type="SUPFAM" id="SSF56059">
    <property type="entry name" value="Glutathione synthetase ATP-binding domain-like"/>
    <property type="match status" value="1"/>
</dbReference>
<name>A0A2N7VW24_9BURK</name>
<gene>
    <name evidence="1" type="ORF">C0Z18_08550</name>
</gene>
<evidence type="ECO:0000313" key="2">
    <source>
        <dbReference type="Proteomes" id="UP000235616"/>
    </source>
</evidence>
<dbReference type="OrthoDB" id="9791827at2"/>
<dbReference type="Proteomes" id="UP000235616">
    <property type="component" value="Unassembled WGS sequence"/>
</dbReference>